<evidence type="ECO:0000313" key="1">
    <source>
        <dbReference type="EMBL" id="CAE6914123.1"/>
    </source>
</evidence>
<name>A0A9N8QZW1_9BURK</name>
<keyword evidence="2" id="KW-1185">Reference proteome</keyword>
<proteinExistence type="predicted"/>
<dbReference type="AlphaFoldDB" id="A0A9N8QZW1"/>
<comment type="caution">
    <text evidence="1">The sequence shown here is derived from an EMBL/GenBank/DDBJ whole genome shotgun (WGS) entry which is preliminary data.</text>
</comment>
<evidence type="ECO:0000313" key="2">
    <source>
        <dbReference type="Proteomes" id="UP000675121"/>
    </source>
</evidence>
<dbReference type="EMBL" id="CAJNAS010000011">
    <property type="protein sequence ID" value="CAE6914123.1"/>
    <property type="molecule type" value="Genomic_DNA"/>
</dbReference>
<gene>
    <name evidence="1" type="ORF">R70211_04097</name>
</gene>
<sequence length="63" mass="7027">MVPALWEALRNATWFAMKSGRVEAGWNLAKSVTGELGATPERILPTLNSFAYATREKLLFTGW</sequence>
<dbReference type="Proteomes" id="UP000675121">
    <property type="component" value="Unassembled WGS sequence"/>
</dbReference>
<protein>
    <submittedName>
        <fullName evidence="1">Uncharacterized protein</fullName>
    </submittedName>
</protein>
<organism evidence="1 2">
    <name type="scientific">Paraburkholderia domus</name>
    <dbReference type="NCBI Taxonomy" id="2793075"/>
    <lineage>
        <taxon>Bacteria</taxon>
        <taxon>Pseudomonadati</taxon>
        <taxon>Pseudomonadota</taxon>
        <taxon>Betaproteobacteria</taxon>
        <taxon>Burkholderiales</taxon>
        <taxon>Burkholderiaceae</taxon>
        <taxon>Paraburkholderia</taxon>
    </lineage>
</organism>
<accession>A0A9N8QZW1</accession>
<reference evidence="1" key="1">
    <citation type="submission" date="2021-02" db="EMBL/GenBank/DDBJ databases">
        <authorList>
            <person name="Vanwijnsberghe S."/>
        </authorList>
    </citation>
    <scope>NUCLEOTIDE SEQUENCE</scope>
    <source>
        <strain evidence="1">R-70211</strain>
    </source>
</reference>